<dbReference type="Gene3D" id="2.60.40.10">
    <property type="entry name" value="Immunoglobulins"/>
    <property type="match status" value="1"/>
</dbReference>
<dbReference type="SUPFAM" id="SSF51445">
    <property type="entry name" value="(Trans)glycosidases"/>
    <property type="match status" value="1"/>
</dbReference>
<dbReference type="Pfam" id="PF17801">
    <property type="entry name" value="Melibiase_C"/>
    <property type="match status" value="1"/>
</dbReference>
<keyword evidence="4 5" id="KW-0326">Glycosidase</keyword>
<evidence type="ECO:0000256" key="4">
    <source>
        <dbReference type="ARBA" id="ARBA00023295"/>
    </source>
</evidence>
<dbReference type="InterPro" id="IPR002241">
    <property type="entry name" value="Glyco_hydro_27"/>
</dbReference>
<dbReference type="AlphaFoldDB" id="A0A4R2HI27"/>
<dbReference type="PRINTS" id="PR00740">
    <property type="entry name" value="GLHYDRLASE27"/>
</dbReference>
<evidence type="ECO:0000313" key="8">
    <source>
        <dbReference type="Proteomes" id="UP000295684"/>
    </source>
</evidence>
<dbReference type="CDD" id="cd14792">
    <property type="entry name" value="GH27"/>
    <property type="match status" value="1"/>
</dbReference>
<dbReference type="InterPro" id="IPR013780">
    <property type="entry name" value="Glyco_hydro_b"/>
</dbReference>
<dbReference type="SUPFAM" id="SSF49313">
    <property type="entry name" value="Cadherin-like"/>
    <property type="match status" value="1"/>
</dbReference>
<dbReference type="GO" id="GO:0005975">
    <property type="term" value="P:carbohydrate metabolic process"/>
    <property type="evidence" value="ECO:0007669"/>
    <property type="project" value="InterPro"/>
</dbReference>
<organism evidence="7 8">
    <name type="scientific">Pedobacter psychrotolerans</name>
    <dbReference type="NCBI Taxonomy" id="1843235"/>
    <lineage>
        <taxon>Bacteria</taxon>
        <taxon>Pseudomonadati</taxon>
        <taxon>Bacteroidota</taxon>
        <taxon>Sphingobacteriia</taxon>
        <taxon>Sphingobacteriales</taxon>
        <taxon>Sphingobacteriaceae</taxon>
        <taxon>Pedobacter</taxon>
    </lineage>
</organism>
<dbReference type="EMBL" id="SLWO01000002">
    <property type="protein sequence ID" value="TCO28812.1"/>
    <property type="molecule type" value="Genomic_DNA"/>
</dbReference>
<keyword evidence="5" id="KW-1015">Disulfide bond</keyword>
<comment type="catalytic activity">
    <reaction evidence="5">
        <text>Hydrolysis of terminal, non-reducing alpha-D-galactose residues in alpha-D-galactosides, including galactose oligosaccharides, galactomannans and galactolipids.</text>
        <dbReference type="EC" id="3.2.1.22"/>
    </reaction>
</comment>
<protein>
    <recommendedName>
        <fullName evidence="5">Alpha-galactosidase</fullName>
        <ecNumber evidence="5">3.2.1.22</ecNumber>
    </recommendedName>
    <alternativeName>
        <fullName evidence="5">Melibiase</fullName>
    </alternativeName>
</protein>
<dbReference type="InterPro" id="IPR017853">
    <property type="entry name" value="GH"/>
</dbReference>
<dbReference type="Gene3D" id="3.20.20.70">
    <property type="entry name" value="Aldolase class I"/>
    <property type="match status" value="1"/>
</dbReference>
<evidence type="ECO:0000256" key="3">
    <source>
        <dbReference type="ARBA" id="ARBA00022801"/>
    </source>
</evidence>
<dbReference type="PANTHER" id="PTHR11452">
    <property type="entry name" value="ALPHA-GALACTOSIDASE/ALPHA-N-ACETYLGALACTOSAMINIDASE"/>
    <property type="match status" value="1"/>
</dbReference>
<dbReference type="Pfam" id="PF08305">
    <property type="entry name" value="NPCBM"/>
    <property type="match status" value="1"/>
</dbReference>
<keyword evidence="2" id="KW-0732">Signal</keyword>
<dbReference type="InterPro" id="IPR038637">
    <property type="entry name" value="NPCBM_sf"/>
</dbReference>
<sequence length="717" mass="78695">MLPFLITGCLRNKLKIPTESLKTAELYHEHLITLKFTHIMNNIKLFVLTILIFISAGSCWAQTSTDQQVIWLDMLDLTSATQGHGTPQKNKSVDGKIMTIAGTTFDRGFGTHAESSLLILLNGKANSFSAQVGIDDEITGHEPAAEFILVADGKKIWSSGVMHLGDKAKPCEASLKGVQKLELVVADGGNGNYYDHANWANAQFKATGVSTFATINPIPGIPYILTPKTSLLPKINSASVFGVRPGSPFQFMVAATGERPMKFSASGLPAGLKLDPSTGLIKGYVKEKGTFPVILNAVNAKGKAKKTMRIVCGDQIALTPPMGWNSWNCFADQVSADKVKRAANAMISSGLVNHGWTYINIDDFWQNNKDAKDPSIRGELRDQAGNIVPNSRFKDMKGLADDVHAMGLKIGLYSSPGPWTCGSCTGSYGYEKLDADTYGKWGFDYLKYDWCSYGHVINGMPNHDPYKIGALSYKGGNDLATAIKPFQLMGDALKVQPRDIVFSLCQYGMSDVWKWGNSVGGTSWRTTNDITDTWTSVKNIALQQDQAAAWAKPGNWNDPDMLVVGTVGWGNPHPSKLRPDEQYLHFSLWCLFSAPLLIGCDMEKLDDFTMNLLTNDEVIAINQDPLGKQATCVQTIGDIRIYVKQLEDGSHAVGFTNFGQEKMVLNYSDFKKLGLKGNLKVRDLWRQKDLVSINIEKDKLPLSIPAHGILLYKFAAK</sequence>
<comment type="similarity">
    <text evidence="1 5">Belongs to the glycosyl hydrolase 27 family.</text>
</comment>
<feature type="domain" description="Glycosyl hydrolase family 98 putative carbohydrate-binding module" evidence="6">
    <location>
        <begin position="66"/>
        <end position="206"/>
    </location>
</feature>
<evidence type="ECO:0000259" key="6">
    <source>
        <dbReference type="SMART" id="SM00776"/>
    </source>
</evidence>
<dbReference type="InterPro" id="IPR013783">
    <property type="entry name" value="Ig-like_fold"/>
</dbReference>
<dbReference type="GO" id="GO:0016020">
    <property type="term" value="C:membrane"/>
    <property type="evidence" value="ECO:0007669"/>
    <property type="project" value="InterPro"/>
</dbReference>
<evidence type="ECO:0000313" key="7">
    <source>
        <dbReference type="EMBL" id="TCO28812.1"/>
    </source>
</evidence>
<evidence type="ECO:0000256" key="5">
    <source>
        <dbReference type="RuleBase" id="RU361168"/>
    </source>
</evidence>
<dbReference type="SMART" id="SM00776">
    <property type="entry name" value="NPCBM"/>
    <property type="match status" value="1"/>
</dbReference>
<dbReference type="GO" id="GO:0005509">
    <property type="term" value="F:calcium ion binding"/>
    <property type="evidence" value="ECO:0007669"/>
    <property type="project" value="InterPro"/>
</dbReference>
<dbReference type="EC" id="3.2.1.22" evidence="5"/>
<dbReference type="InterPro" id="IPR041233">
    <property type="entry name" value="Melibiase_C"/>
</dbReference>
<dbReference type="GO" id="GO:0004557">
    <property type="term" value="F:alpha-galactosidase activity"/>
    <property type="evidence" value="ECO:0007669"/>
    <property type="project" value="UniProtKB-EC"/>
</dbReference>
<accession>A0A4R2HI27</accession>
<dbReference type="Gene3D" id="2.60.120.1060">
    <property type="entry name" value="NPCBM/NEW2 domain"/>
    <property type="match status" value="1"/>
</dbReference>
<name>A0A4R2HI27_9SPHI</name>
<dbReference type="SUPFAM" id="SSF51011">
    <property type="entry name" value="Glycosyl hydrolase domain"/>
    <property type="match status" value="1"/>
</dbReference>
<dbReference type="InterPro" id="IPR013222">
    <property type="entry name" value="Glyco_hyd_98_carb-bd"/>
</dbReference>
<dbReference type="PANTHER" id="PTHR11452:SF75">
    <property type="entry name" value="ALPHA-GALACTOSIDASE MEL1"/>
    <property type="match status" value="1"/>
</dbReference>
<dbReference type="InterPro" id="IPR015919">
    <property type="entry name" value="Cadherin-like_sf"/>
</dbReference>
<proteinExistence type="inferred from homology"/>
<dbReference type="Pfam" id="PF05345">
    <property type="entry name" value="He_PIG"/>
    <property type="match status" value="1"/>
</dbReference>
<gene>
    <name evidence="7" type="ORF">EV200_102229</name>
</gene>
<dbReference type="InterPro" id="IPR008979">
    <property type="entry name" value="Galactose-bd-like_sf"/>
</dbReference>
<dbReference type="InterPro" id="IPR013785">
    <property type="entry name" value="Aldolase_TIM"/>
</dbReference>
<reference evidence="7 8" key="1">
    <citation type="submission" date="2019-03" db="EMBL/GenBank/DDBJ databases">
        <title>Genomic Encyclopedia of Type Strains, Phase IV (KMG-IV): sequencing the most valuable type-strain genomes for metagenomic binning, comparative biology and taxonomic classification.</title>
        <authorList>
            <person name="Goeker M."/>
        </authorList>
    </citation>
    <scope>NUCLEOTIDE SEQUENCE [LARGE SCALE GENOMIC DNA]</scope>
    <source>
        <strain evidence="7 8">DSM 103236</strain>
    </source>
</reference>
<evidence type="ECO:0000256" key="1">
    <source>
        <dbReference type="ARBA" id="ARBA00009743"/>
    </source>
</evidence>
<evidence type="ECO:0000256" key="2">
    <source>
        <dbReference type="ARBA" id="ARBA00022729"/>
    </source>
</evidence>
<keyword evidence="3 5" id="KW-0378">Hydrolase</keyword>
<dbReference type="Gene3D" id="2.60.40.1180">
    <property type="entry name" value="Golgi alpha-mannosidase II"/>
    <property type="match status" value="1"/>
</dbReference>
<dbReference type="Pfam" id="PF16499">
    <property type="entry name" value="Melibiase_2"/>
    <property type="match status" value="2"/>
</dbReference>
<dbReference type="Proteomes" id="UP000295684">
    <property type="component" value="Unassembled WGS sequence"/>
</dbReference>
<comment type="caution">
    <text evidence="7">The sequence shown here is derived from an EMBL/GenBank/DDBJ whole genome shotgun (WGS) entry which is preliminary data.</text>
</comment>
<dbReference type="SUPFAM" id="SSF49785">
    <property type="entry name" value="Galactose-binding domain-like"/>
    <property type="match status" value="1"/>
</dbReference>